<dbReference type="InterPro" id="IPR011059">
    <property type="entry name" value="Metal-dep_hydrolase_composite"/>
</dbReference>
<sequence>VAHDIVIRNGRIVDGMLKPAFEGDVAIDGDTITALGRVTSRGKREIDARGAVVTPGFIDLHTHMDAQIGWDPQLTSVCWHGITTVLMGNCGVTFAPVRDSDKELLAGMMESVEDIPREAILSGLPWDWSS</sequence>
<protein>
    <recommendedName>
        <fullName evidence="1">Amidohydrolase 3 domain-containing protein</fullName>
    </recommendedName>
</protein>
<feature type="non-terminal residue" evidence="2">
    <location>
        <position position="1"/>
    </location>
</feature>
<feature type="domain" description="Amidohydrolase 3" evidence="1">
    <location>
        <begin position="44"/>
        <end position="100"/>
    </location>
</feature>
<dbReference type="Gene3D" id="2.30.40.10">
    <property type="entry name" value="Urease, subunit C, domain 1"/>
    <property type="match status" value="1"/>
</dbReference>
<dbReference type="PANTHER" id="PTHR11647:SF1">
    <property type="entry name" value="COLLAPSIN RESPONSE MEDIATOR PROTEIN"/>
    <property type="match status" value="1"/>
</dbReference>
<dbReference type="InterPro" id="IPR050378">
    <property type="entry name" value="Metallo-dep_Hydrolases_sf"/>
</dbReference>
<accession>A0A382XMF5</accession>
<evidence type="ECO:0000259" key="1">
    <source>
        <dbReference type="Pfam" id="PF07969"/>
    </source>
</evidence>
<gene>
    <name evidence="2" type="ORF">METZ01_LOCUS424863</name>
</gene>
<dbReference type="GO" id="GO:0016812">
    <property type="term" value="F:hydrolase activity, acting on carbon-nitrogen (but not peptide) bonds, in cyclic amides"/>
    <property type="evidence" value="ECO:0007669"/>
    <property type="project" value="TreeGrafter"/>
</dbReference>
<dbReference type="Pfam" id="PF07969">
    <property type="entry name" value="Amidohydro_3"/>
    <property type="match status" value="1"/>
</dbReference>
<dbReference type="SUPFAM" id="SSF51338">
    <property type="entry name" value="Composite domain of metallo-dependent hydrolases"/>
    <property type="match status" value="1"/>
</dbReference>
<organism evidence="2">
    <name type="scientific">marine metagenome</name>
    <dbReference type="NCBI Taxonomy" id="408172"/>
    <lineage>
        <taxon>unclassified sequences</taxon>
        <taxon>metagenomes</taxon>
        <taxon>ecological metagenomes</taxon>
    </lineage>
</organism>
<reference evidence="2" key="1">
    <citation type="submission" date="2018-05" db="EMBL/GenBank/DDBJ databases">
        <authorList>
            <person name="Lanie J.A."/>
            <person name="Ng W.-L."/>
            <person name="Kazmierczak K.M."/>
            <person name="Andrzejewski T.M."/>
            <person name="Davidsen T.M."/>
            <person name="Wayne K.J."/>
            <person name="Tettelin H."/>
            <person name="Glass J.I."/>
            <person name="Rusch D."/>
            <person name="Podicherti R."/>
            <person name="Tsui H.-C.T."/>
            <person name="Winkler M.E."/>
        </authorList>
    </citation>
    <scope>NUCLEOTIDE SEQUENCE</scope>
</reference>
<dbReference type="EMBL" id="UINC01168794">
    <property type="protein sequence ID" value="SVD72009.1"/>
    <property type="molecule type" value="Genomic_DNA"/>
</dbReference>
<dbReference type="AlphaFoldDB" id="A0A382XMF5"/>
<feature type="non-terminal residue" evidence="2">
    <location>
        <position position="130"/>
    </location>
</feature>
<evidence type="ECO:0000313" key="2">
    <source>
        <dbReference type="EMBL" id="SVD72009.1"/>
    </source>
</evidence>
<dbReference type="GO" id="GO:0005829">
    <property type="term" value="C:cytosol"/>
    <property type="evidence" value="ECO:0007669"/>
    <property type="project" value="TreeGrafter"/>
</dbReference>
<dbReference type="PANTHER" id="PTHR11647">
    <property type="entry name" value="HYDRANTOINASE/DIHYDROPYRIMIDINASE FAMILY MEMBER"/>
    <property type="match status" value="1"/>
</dbReference>
<dbReference type="InterPro" id="IPR013108">
    <property type="entry name" value="Amidohydro_3"/>
</dbReference>
<name>A0A382XMF5_9ZZZZ</name>
<dbReference type="Gene3D" id="3.20.20.140">
    <property type="entry name" value="Metal-dependent hydrolases"/>
    <property type="match status" value="1"/>
</dbReference>
<proteinExistence type="predicted"/>